<dbReference type="CDD" id="cd19757">
    <property type="entry name" value="Bbox1"/>
    <property type="match status" value="1"/>
</dbReference>
<accession>A0A8B8CS59</accession>
<feature type="domain" description="B box-type" evidence="7">
    <location>
        <begin position="204"/>
        <end position="238"/>
    </location>
</feature>
<gene>
    <name evidence="9" type="primary">LOC111120667</name>
</gene>
<evidence type="ECO:0000256" key="5">
    <source>
        <dbReference type="SAM" id="Coils"/>
    </source>
</evidence>
<feature type="coiled-coil region" evidence="5">
    <location>
        <begin position="288"/>
        <end position="315"/>
    </location>
</feature>
<evidence type="ECO:0000313" key="9">
    <source>
        <dbReference type="RefSeq" id="XP_022317271.1"/>
    </source>
</evidence>
<dbReference type="InterPro" id="IPR013083">
    <property type="entry name" value="Znf_RING/FYVE/PHD"/>
</dbReference>
<dbReference type="GeneID" id="111120667"/>
<proteinExistence type="predicted"/>
<dbReference type="InterPro" id="IPR001841">
    <property type="entry name" value="Znf_RING"/>
</dbReference>
<evidence type="ECO:0000259" key="6">
    <source>
        <dbReference type="PROSITE" id="PS50089"/>
    </source>
</evidence>
<dbReference type="SMART" id="SM00184">
    <property type="entry name" value="RING"/>
    <property type="match status" value="1"/>
</dbReference>
<evidence type="ECO:0000256" key="2">
    <source>
        <dbReference type="ARBA" id="ARBA00022771"/>
    </source>
</evidence>
<sequence>MSSSLFSDPGRDLLLVCPLCEEGLKTPSTLPCSHVFCESCIKAYVTGFSQNGKLPNIEVPCPVCREPIPILEDIISTAPLSQRSKRYSSSQDLSDLSRRNSRLATGLTSSHSARQSLQLANVRLPVSPRPVTSKSFLDKTFQVRFCEPCQGKGEALKAASHWCVNCQEGLCAFCIDQHRSMKLLKDHDIVDIFSLKPEHVLDEESTNACLLHAEKELDLFCVDHACLVCVTCVALDHRKCGNVKKVEEVDVEKDIGINIDNLLDEVDECIQYADSVIQFKDENRKKLIKEKRQNLEKVTAKVNRFKILLDAMESQAIQQIERVHRGEMDLLDEQIARYRKMVSAMADRRDKLESSLKRNIKGHILFHAPATEELKKFTQAEFVSDKNANKQRTYHYNFTPEFEENTLDGKEIGRLTASENKIILADPPKHKSLSDSAAEALFKFNGGIASDLKVCNFTGAVYMGNGNIVLADNENGNLKLFDQEGKFKHSLSCGDVKFDAPWDMTATDDDHIAVTFPHRKKVRIYRVRESIAPVRYFETYGACRGIALHNDVFIVTFSEMGKSKAAIKFIDKRGKISKILNGDKSGINKLRSPYYISSRPDENGRFFVTDIRQNMLLAVNADQSMELVLQDEVNLKGAAGVEVDADGNVYVCSNGANLVLRLAANLTRQQIVIDKVKYPVKLCFNPRLKNIFFITNQSIEACDTILLYNMT</sequence>
<keyword evidence="2 4" id="KW-0863">Zinc-finger</keyword>
<evidence type="ECO:0000313" key="8">
    <source>
        <dbReference type="Proteomes" id="UP000694844"/>
    </source>
</evidence>
<evidence type="ECO:0000256" key="1">
    <source>
        <dbReference type="ARBA" id="ARBA00022723"/>
    </source>
</evidence>
<keyword evidence="8" id="KW-1185">Reference proteome</keyword>
<organism evidence="8 9">
    <name type="scientific">Crassostrea virginica</name>
    <name type="common">Eastern oyster</name>
    <dbReference type="NCBI Taxonomy" id="6565"/>
    <lineage>
        <taxon>Eukaryota</taxon>
        <taxon>Metazoa</taxon>
        <taxon>Spiralia</taxon>
        <taxon>Lophotrochozoa</taxon>
        <taxon>Mollusca</taxon>
        <taxon>Bivalvia</taxon>
        <taxon>Autobranchia</taxon>
        <taxon>Pteriomorphia</taxon>
        <taxon>Ostreida</taxon>
        <taxon>Ostreoidea</taxon>
        <taxon>Ostreidae</taxon>
        <taxon>Crassostrea</taxon>
    </lineage>
</organism>
<dbReference type="KEGG" id="cvn:111120667"/>
<dbReference type="SUPFAM" id="SSF57845">
    <property type="entry name" value="B-box zinc-binding domain"/>
    <property type="match status" value="1"/>
</dbReference>
<keyword evidence="1" id="KW-0479">Metal-binding</keyword>
<dbReference type="Gene3D" id="2.120.10.30">
    <property type="entry name" value="TolB, C-terminal domain"/>
    <property type="match status" value="1"/>
</dbReference>
<dbReference type="InterPro" id="IPR011042">
    <property type="entry name" value="6-blade_b-propeller_TolB-like"/>
</dbReference>
<dbReference type="InterPro" id="IPR018957">
    <property type="entry name" value="Znf_C3HC4_RING-type"/>
</dbReference>
<reference evidence="9" key="1">
    <citation type="submission" date="2025-08" db="UniProtKB">
        <authorList>
            <consortium name="RefSeq"/>
        </authorList>
    </citation>
    <scope>IDENTIFICATION</scope>
    <source>
        <tissue evidence="9">Whole sample</tissue>
    </source>
</reference>
<dbReference type="SUPFAM" id="SSF101898">
    <property type="entry name" value="NHL repeat"/>
    <property type="match status" value="1"/>
</dbReference>
<evidence type="ECO:0000259" key="7">
    <source>
        <dbReference type="PROSITE" id="PS50119"/>
    </source>
</evidence>
<dbReference type="CDD" id="cd19756">
    <property type="entry name" value="Bbox2"/>
    <property type="match status" value="1"/>
</dbReference>
<dbReference type="InterPro" id="IPR047153">
    <property type="entry name" value="TRIM45/56/19-like"/>
</dbReference>
<dbReference type="Gene3D" id="3.30.40.10">
    <property type="entry name" value="Zinc/RING finger domain, C3HC4 (zinc finger)"/>
    <property type="match status" value="1"/>
</dbReference>
<dbReference type="PROSITE" id="PS50089">
    <property type="entry name" value="ZF_RING_2"/>
    <property type="match status" value="1"/>
</dbReference>
<dbReference type="Gene3D" id="3.30.160.60">
    <property type="entry name" value="Classic Zinc Finger"/>
    <property type="match status" value="1"/>
</dbReference>
<dbReference type="SUPFAM" id="SSF57850">
    <property type="entry name" value="RING/U-box"/>
    <property type="match status" value="1"/>
</dbReference>
<protein>
    <submittedName>
        <fullName evidence="9">Probable E3 ubiquitin-protein ligase MID2</fullName>
    </submittedName>
</protein>
<evidence type="ECO:0000256" key="3">
    <source>
        <dbReference type="ARBA" id="ARBA00022833"/>
    </source>
</evidence>
<dbReference type="PANTHER" id="PTHR25462">
    <property type="entry name" value="BONUS, ISOFORM C-RELATED"/>
    <property type="match status" value="1"/>
</dbReference>
<dbReference type="Proteomes" id="UP000694844">
    <property type="component" value="Chromosome 2"/>
</dbReference>
<dbReference type="InterPro" id="IPR017907">
    <property type="entry name" value="Znf_RING_CS"/>
</dbReference>
<keyword evidence="3" id="KW-0862">Zinc</keyword>
<dbReference type="PROSITE" id="PS50119">
    <property type="entry name" value="ZF_BBOX"/>
    <property type="match status" value="2"/>
</dbReference>
<keyword evidence="5" id="KW-0175">Coiled coil</keyword>
<name>A0A8B8CS59_CRAVI</name>
<feature type="domain" description="RING-type" evidence="6">
    <location>
        <begin position="17"/>
        <end position="65"/>
    </location>
</feature>
<dbReference type="AlphaFoldDB" id="A0A8B8CS59"/>
<dbReference type="PANTHER" id="PTHR25462:SF296">
    <property type="entry name" value="MEIOTIC P26, ISOFORM F"/>
    <property type="match status" value="1"/>
</dbReference>
<dbReference type="GO" id="GO:0008270">
    <property type="term" value="F:zinc ion binding"/>
    <property type="evidence" value="ECO:0007669"/>
    <property type="project" value="UniProtKB-KW"/>
</dbReference>
<dbReference type="Pfam" id="PF00097">
    <property type="entry name" value="zf-C3HC4"/>
    <property type="match status" value="1"/>
</dbReference>
<evidence type="ECO:0000256" key="4">
    <source>
        <dbReference type="PROSITE-ProRule" id="PRU00024"/>
    </source>
</evidence>
<dbReference type="PROSITE" id="PS00518">
    <property type="entry name" value="ZF_RING_1"/>
    <property type="match status" value="1"/>
</dbReference>
<dbReference type="OrthoDB" id="6105938at2759"/>
<feature type="domain" description="B box-type" evidence="7">
    <location>
        <begin position="141"/>
        <end position="192"/>
    </location>
</feature>
<dbReference type="InterPro" id="IPR000315">
    <property type="entry name" value="Znf_B-box"/>
</dbReference>
<dbReference type="RefSeq" id="XP_022317271.1">
    <property type="nucleotide sequence ID" value="XM_022461563.1"/>
</dbReference>